<gene>
    <name evidence="1" type="ORF">MKW98_028617</name>
</gene>
<evidence type="ECO:0000313" key="2">
    <source>
        <dbReference type="Proteomes" id="UP001202328"/>
    </source>
</evidence>
<evidence type="ECO:0000313" key="1">
    <source>
        <dbReference type="EMBL" id="KAI3852538.1"/>
    </source>
</evidence>
<reference evidence="1" key="1">
    <citation type="submission" date="2022-04" db="EMBL/GenBank/DDBJ databases">
        <title>A functionally conserved STORR gene fusion in Papaver species that diverged 16.8 million years ago.</title>
        <authorList>
            <person name="Catania T."/>
        </authorList>
    </citation>
    <scope>NUCLEOTIDE SEQUENCE</scope>
    <source>
        <strain evidence="1">S-188037</strain>
    </source>
</reference>
<organism evidence="1 2">
    <name type="scientific">Papaver atlanticum</name>
    <dbReference type="NCBI Taxonomy" id="357466"/>
    <lineage>
        <taxon>Eukaryota</taxon>
        <taxon>Viridiplantae</taxon>
        <taxon>Streptophyta</taxon>
        <taxon>Embryophyta</taxon>
        <taxon>Tracheophyta</taxon>
        <taxon>Spermatophyta</taxon>
        <taxon>Magnoliopsida</taxon>
        <taxon>Ranunculales</taxon>
        <taxon>Papaveraceae</taxon>
        <taxon>Papaveroideae</taxon>
        <taxon>Papaver</taxon>
    </lineage>
</organism>
<proteinExistence type="predicted"/>
<sequence length="65" mass="7351">KQNQVVIDSNSLVVTYYFHLHPDVIQSLSIKQGHADFKPHRIIVMKNIVVASFETKGGWNGAMKD</sequence>
<name>A0AAD4S1N3_9MAGN</name>
<dbReference type="EMBL" id="JAJJMB010015736">
    <property type="protein sequence ID" value="KAI3852538.1"/>
    <property type="molecule type" value="Genomic_DNA"/>
</dbReference>
<accession>A0AAD4S1N3</accession>
<feature type="non-terminal residue" evidence="1">
    <location>
        <position position="65"/>
    </location>
</feature>
<keyword evidence="2" id="KW-1185">Reference proteome</keyword>
<dbReference type="Proteomes" id="UP001202328">
    <property type="component" value="Unassembled WGS sequence"/>
</dbReference>
<comment type="caution">
    <text evidence="1">The sequence shown here is derived from an EMBL/GenBank/DDBJ whole genome shotgun (WGS) entry which is preliminary data.</text>
</comment>
<protein>
    <submittedName>
        <fullName evidence="1">Uncharacterized protein</fullName>
    </submittedName>
</protein>
<dbReference type="AlphaFoldDB" id="A0AAD4S1N3"/>